<dbReference type="EMBL" id="JAVRRF010000025">
    <property type="protein sequence ID" value="KAK5053559.1"/>
    <property type="molecule type" value="Genomic_DNA"/>
</dbReference>
<sequence length="83" mass="9482">MVKEKSDNVAVSRAYKKLRDTEAYKALPDDAARKAAEKKERERVRRQSFMVRRLFSIAIIVAPWPEAGIPEEERGVVNKARPG</sequence>
<accession>A0ABR0J2M2</accession>
<gene>
    <name evidence="1" type="ORF">LTR69_009203</name>
</gene>
<protein>
    <submittedName>
        <fullName evidence="1">Uncharacterized protein</fullName>
    </submittedName>
</protein>
<name>A0ABR0J2M2_9EURO</name>
<proteinExistence type="predicted"/>
<organism evidence="1 2">
    <name type="scientific">Exophiala sideris</name>
    <dbReference type="NCBI Taxonomy" id="1016849"/>
    <lineage>
        <taxon>Eukaryota</taxon>
        <taxon>Fungi</taxon>
        <taxon>Dikarya</taxon>
        <taxon>Ascomycota</taxon>
        <taxon>Pezizomycotina</taxon>
        <taxon>Eurotiomycetes</taxon>
        <taxon>Chaetothyriomycetidae</taxon>
        <taxon>Chaetothyriales</taxon>
        <taxon>Herpotrichiellaceae</taxon>
        <taxon>Exophiala</taxon>
    </lineage>
</organism>
<comment type="caution">
    <text evidence="1">The sequence shown here is derived from an EMBL/GenBank/DDBJ whole genome shotgun (WGS) entry which is preliminary data.</text>
</comment>
<evidence type="ECO:0000313" key="1">
    <source>
        <dbReference type="EMBL" id="KAK5053559.1"/>
    </source>
</evidence>
<evidence type="ECO:0000313" key="2">
    <source>
        <dbReference type="Proteomes" id="UP001345691"/>
    </source>
</evidence>
<reference evidence="1 2" key="1">
    <citation type="submission" date="2023-08" db="EMBL/GenBank/DDBJ databases">
        <title>Black Yeasts Isolated from many extreme environments.</title>
        <authorList>
            <person name="Coleine C."/>
            <person name="Stajich J.E."/>
            <person name="Selbmann L."/>
        </authorList>
    </citation>
    <scope>NUCLEOTIDE SEQUENCE [LARGE SCALE GENOMIC DNA]</scope>
    <source>
        <strain evidence="1 2">CCFEE 6328</strain>
    </source>
</reference>
<keyword evidence="2" id="KW-1185">Reference proteome</keyword>
<dbReference type="Proteomes" id="UP001345691">
    <property type="component" value="Unassembled WGS sequence"/>
</dbReference>